<dbReference type="Gene3D" id="3.20.20.370">
    <property type="entry name" value="Glycoside hydrolase/deacetylase"/>
    <property type="match status" value="1"/>
</dbReference>
<evidence type="ECO:0000259" key="1">
    <source>
        <dbReference type="Pfam" id="PF01522"/>
    </source>
</evidence>
<evidence type="ECO:0000313" key="2">
    <source>
        <dbReference type="EMBL" id="NHE55646.1"/>
    </source>
</evidence>
<comment type="caution">
    <text evidence="2">The sequence shown here is derived from an EMBL/GenBank/DDBJ whole genome shotgun (WGS) entry which is preliminary data.</text>
</comment>
<dbReference type="InterPro" id="IPR011330">
    <property type="entry name" value="Glyco_hydro/deAcase_b/a-brl"/>
</dbReference>
<keyword evidence="3" id="KW-1185">Reference proteome</keyword>
<gene>
    <name evidence="2" type="ORF">G9Q97_02335</name>
</gene>
<proteinExistence type="predicted"/>
<reference evidence="2 3" key="1">
    <citation type="submission" date="2020-03" db="EMBL/GenBank/DDBJ databases">
        <title>Cyclobacterium plantarum sp. nov., a marine bacterium isolated from a coastal-marine wetland.</title>
        <authorList>
            <person name="Sanchez-Porro C."/>
            <person name="Ventosa A."/>
            <person name="Amoozegar M."/>
        </authorList>
    </citation>
    <scope>NUCLEOTIDE SEQUENCE [LARGE SCALE GENOMIC DNA]</scope>
    <source>
        <strain evidence="2 3">GBPx2</strain>
    </source>
</reference>
<protein>
    <submittedName>
        <fullName evidence="2">Polysaccharide deacetylase family protein</fullName>
    </submittedName>
</protein>
<dbReference type="PANTHER" id="PTHR47561:SF1">
    <property type="entry name" value="POLYSACCHARIDE DEACETYLASE FAMILY PROTEIN (AFU_ORTHOLOGUE AFUA_6G05030)"/>
    <property type="match status" value="1"/>
</dbReference>
<evidence type="ECO:0000313" key="3">
    <source>
        <dbReference type="Proteomes" id="UP000649799"/>
    </source>
</evidence>
<organism evidence="2 3">
    <name type="scientific">Cyclobacterium plantarum</name>
    <dbReference type="NCBI Taxonomy" id="2716263"/>
    <lineage>
        <taxon>Bacteria</taxon>
        <taxon>Pseudomonadati</taxon>
        <taxon>Bacteroidota</taxon>
        <taxon>Cytophagia</taxon>
        <taxon>Cytophagales</taxon>
        <taxon>Cyclobacteriaceae</taxon>
        <taxon>Cyclobacterium</taxon>
    </lineage>
</organism>
<accession>A0ABX0H543</accession>
<dbReference type="Proteomes" id="UP000649799">
    <property type="component" value="Unassembled WGS sequence"/>
</dbReference>
<dbReference type="SUPFAM" id="SSF88713">
    <property type="entry name" value="Glycoside hydrolase/deacetylase"/>
    <property type="match status" value="1"/>
</dbReference>
<dbReference type="InterPro" id="IPR002509">
    <property type="entry name" value="NODB_dom"/>
</dbReference>
<dbReference type="EMBL" id="JAANYN010000001">
    <property type="protein sequence ID" value="NHE55646.1"/>
    <property type="molecule type" value="Genomic_DNA"/>
</dbReference>
<name>A0ABX0H543_9BACT</name>
<dbReference type="PANTHER" id="PTHR47561">
    <property type="entry name" value="POLYSACCHARIDE DEACETYLASE FAMILY PROTEIN (AFU_ORTHOLOGUE AFUA_6G05030)"/>
    <property type="match status" value="1"/>
</dbReference>
<dbReference type="RefSeq" id="WP_166142727.1">
    <property type="nucleotide sequence ID" value="NZ_JAANYN010000001.1"/>
</dbReference>
<dbReference type="Pfam" id="PF01522">
    <property type="entry name" value="Polysacc_deac_1"/>
    <property type="match status" value="1"/>
</dbReference>
<feature type="domain" description="NodB homology" evidence="1">
    <location>
        <begin position="57"/>
        <end position="146"/>
    </location>
</feature>
<sequence length="272" mass="32124">MLRQIHLKIYYRFLELISLFRIKEDTSESSLKKCFIYFDYEREFSGHETNISNLDIEYLLDHLDQVKIKTTWFTVGKVIEKYPETLSKIAEKGHEVGSHTYAHVSPKVMDRSTMETDFTNFDSVKFNNKLNVEGFHSPNGQWNISMFNFLIKNKFIYDVIYLPYKGKKISPMKFTFFKQYPIVRLVTVGDDWPLYGAEKSRVEVFEYFKALYDKTKIGDTFGIGFHPWILYSSTEILLGYKDFLSYLTQQKDVIIKPALFFSNAIKNQLVEK</sequence>